<dbReference type="PATRIC" id="fig|547559.17.peg.1441"/>
<feature type="region of interest" description="Disordered" evidence="1">
    <location>
        <begin position="28"/>
        <end position="59"/>
    </location>
</feature>
<keyword evidence="2" id="KW-1133">Transmembrane helix</keyword>
<dbReference type="InterPro" id="IPR012338">
    <property type="entry name" value="Beta-lactam/transpept-like"/>
</dbReference>
<dbReference type="PaxDb" id="547559-Nmag_2602"/>
<keyword evidence="2" id="KW-0812">Transmembrane</keyword>
<feature type="transmembrane region" description="Helical" evidence="2">
    <location>
        <begin position="543"/>
        <end position="565"/>
    </location>
</feature>
<reference evidence="6" key="1">
    <citation type="submission" date="2010-02" db="EMBL/GenBank/DDBJ databases">
        <title>Complete sequence of chromosome of Natrialba magadii ATCC 43099.</title>
        <authorList>
            <consortium name="US DOE Joint Genome Institute"/>
            <person name="Lucas S."/>
            <person name="Copeland A."/>
            <person name="Lapidus A."/>
            <person name="Cheng J.-F."/>
            <person name="Bruce D."/>
            <person name="Goodwin L."/>
            <person name="Pitluck S."/>
            <person name="Davenport K."/>
            <person name="Saunders E."/>
            <person name="Detter J.C."/>
            <person name="Han C."/>
            <person name="Tapia R."/>
            <person name="Land M."/>
            <person name="Hauser L."/>
            <person name="Kyrpides N."/>
            <person name="Mikhailova N."/>
            <person name="De Castro R.E."/>
            <person name="Maupin-Furlow J.A."/>
            <person name="Woyke T."/>
        </authorList>
    </citation>
    <scope>NUCLEOTIDE SEQUENCE [LARGE SCALE GENOMIC DNA]</scope>
    <source>
        <strain evidence="6">ATCC 43099 / DSM 3394 / CCM 3739 / CIP 104546 / IAM 13178 / JCM 8861 / NBRC 102185 / NCIMB 2190 / MS3</strain>
    </source>
</reference>
<dbReference type="Proteomes" id="UP000011543">
    <property type="component" value="Unassembled WGS sequence"/>
</dbReference>
<dbReference type="InterPro" id="IPR001466">
    <property type="entry name" value="Beta-lactam-related"/>
</dbReference>
<dbReference type="Gene3D" id="3.40.710.10">
    <property type="entry name" value="DD-peptidase/beta-lactamase superfamily"/>
    <property type="match status" value="1"/>
</dbReference>
<keyword evidence="6" id="KW-1185">Reference proteome</keyword>
<feature type="region of interest" description="Disordered" evidence="1">
    <location>
        <begin position="429"/>
        <end position="450"/>
    </location>
</feature>
<feature type="compositionally biased region" description="Polar residues" evidence="1">
    <location>
        <begin position="643"/>
        <end position="655"/>
    </location>
</feature>
<dbReference type="eggNOG" id="arCOG00771">
    <property type="taxonomic scope" value="Archaea"/>
</dbReference>
<reference evidence="4 6" key="2">
    <citation type="journal article" date="2012" name="BMC Genomics">
        <title>A comparative genomics perspective on the genetic content of the alkaliphilic haloarchaeon Natrialba magadii ATCC 43099T.</title>
        <authorList>
            <person name="Siddaramappa S."/>
            <person name="Challacombe J.F."/>
            <person name="Decastro R.E."/>
            <person name="Pfeiffer F."/>
            <person name="Sastre D.E."/>
            <person name="Gimenez M.I."/>
            <person name="Paggi R.A."/>
            <person name="Detter J.C."/>
            <person name="Davenport K.W."/>
            <person name="Goodwin L.A."/>
            <person name="Kyrpides N."/>
            <person name="Tapia R."/>
            <person name="Pitluck S."/>
            <person name="Lucas S."/>
            <person name="Woyke T."/>
            <person name="Maupin-Furlow J.A."/>
        </authorList>
    </citation>
    <scope>NUCLEOTIDE SEQUENCE [LARGE SCALE GENOMIC DNA]</scope>
    <source>
        <strain evidence="4">ATCC 43099</strain>
        <strain evidence="6">ATCC 43099 / DSM 3394 / CCM 3739 / CIP 104546 / IAM 13178 / JCM 8861 / NBRC 102185 / NCIMB 2190 / MS3</strain>
    </source>
</reference>
<feature type="compositionally biased region" description="Low complexity" evidence="1">
    <location>
        <begin position="601"/>
        <end position="613"/>
    </location>
</feature>
<dbReference type="GeneID" id="8825457"/>
<dbReference type="Pfam" id="PF00144">
    <property type="entry name" value="Beta-lactamase"/>
    <property type="match status" value="1"/>
</dbReference>
<sequence length="778" mass="82063">MSTDPSRRQLLAGSALLGTASLAGPLTELAGADASTSELSQPGEHSEHNGNGRSGPTTATLHAQQDAAELDLELDPDAVESFVDNALDTALDEHDIVGASVAVVHDDEAILTKGYGVADADTEEPVDAADTRFRIGSVSKPIVWTAAMQLIEDGQLDPHEDVTTYLESVSIPETHTESITMAHLATHTAGFEERFQGTWVTDPDDMRDLPTVLSDEQPARVRPPGEVIAYSNYGTALAAQVVADIAGTPFGQYAQENVFDPLSMTQSSFAQPFPDEAASENAATGYSALLGSPQEAPGLLLEFAPAGSMSASATDMAQFMRAQLGDGSLGTDDSRVLESDAVSQLQEQWFTHHDALDGFTFGFIEGTIGPQAHRTLEHNGHIPGSFYSDLWLVPAADLGVFVTYNTDSGAVASGEFREGFAAEFLSDAEGEDELTPGEPDGPPARAGELEGTYRSVRVVETTMGKLPSTVQAASADVRVDDDGFLVTDFGGGPDRWVEVEPLRFEAVEGDTQLAFGEQDGDVRYLFLDFQAFERQSWHESLSLHGGVAGATMLGMLSGAVGWPLARGWRRFRSGRDGSGGGGNSGSENELSDATTGEADTDSAASAPSGAPDTESPSETQQIDGSAASSTTDSDSASPESDGDSSASVAEESQSKSVSQPQTRTQSSQSSTPLHNAGWARWVAGGSSGALFGFLVGTVVLYLLQPYTLFSNPPTSFQLLAVLPLVGALGTVVAAGYAVQSWRLSWWTLRSRVHYTLVVLATAGFCLLLGYWNLLTIPL</sequence>
<evidence type="ECO:0000313" key="7">
    <source>
        <dbReference type="Proteomes" id="UP000011543"/>
    </source>
</evidence>
<evidence type="ECO:0000256" key="2">
    <source>
        <dbReference type="SAM" id="Phobius"/>
    </source>
</evidence>
<feature type="transmembrane region" description="Helical" evidence="2">
    <location>
        <begin position="751"/>
        <end position="771"/>
    </location>
</feature>
<dbReference type="InterPro" id="IPR050491">
    <property type="entry name" value="AmpC-like"/>
</dbReference>
<dbReference type="EMBL" id="CP001932">
    <property type="protein sequence ID" value="ADD06161.1"/>
    <property type="molecule type" value="Genomic_DNA"/>
</dbReference>
<dbReference type="RefSeq" id="WP_004215191.1">
    <property type="nucleotide sequence ID" value="NC_013922.1"/>
</dbReference>
<dbReference type="EMBL" id="AOHS01000029">
    <property type="protein sequence ID" value="ELY30840.1"/>
    <property type="molecule type" value="Genomic_DNA"/>
</dbReference>
<dbReference type="AlphaFoldDB" id="D3SYW9"/>
<dbReference type="InterPro" id="IPR006311">
    <property type="entry name" value="TAT_signal"/>
</dbReference>
<name>D3SYW9_NATMM</name>
<dbReference type="HOGENOM" id="CLU_022757_1_0_2"/>
<dbReference type="PANTHER" id="PTHR46825:SF9">
    <property type="entry name" value="BETA-LACTAMASE-RELATED DOMAIN-CONTAINING PROTEIN"/>
    <property type="match status" value="1"/>
</dbReference>
<feature type="compositionally biased region" description="Polar residues" evidence="1">
    <location>
        <begin position="614"/>
        <end position="623"/>
    </location>
</feature>
<evidence type="ECO:0000259" key="3">
    <source>
        <dbReference type="Pfam" id="PF00144"/>
    </source>
</evidence>
<accession>D3SYW9</accession>
<dbReference type="PANTHER" id="PTHR46825">
    <property type="entry name" value="D-ALANYL-D-ALANINE-CARBOXYPEPTIDASE/ENDOPEPTIDASE AMPH"/>
    <property type="match status" value="1"/>
</dbReference>
<feature type="transmembrane region" description="Helical" evidence="2">
    <location>
        <begin position="715"/>
        <end position="739"/>
    </location>
</feature>
<dbReference type="STRING" id="547559.Nmag_2602"/>
<organism evidence="4 6">
    <name type="scientific">Natrialba magadii (strain ATCC 43099 / DSM 3394 / CCM 3739 / CIP 104546 / IAM 13178 / JCM 8861 / NBRC 102185 / NCIMB 2190 / MS3)</name>
    <name type="common">Natronobacterium magadii</name>
    <dbReference type="NCBI Taxonomy" id="547559"/>
    <lineage>
        <taxon>Archaea</taxon>
        <taxon>Methanobacteriati</taxon>
        <taxon>Methanobacteriota</taxon>
        <taxon>Stenosarchaea group</taxon>
        <taxon>Halobacteria</taxon>
        <taxon>Halobacteriales</taxon>
        <taxon>Natrialbaceae</taxon>
        <taxon>Natrialba</taxon>
    </lineage>
</organism>
<evidence type="ECO:0000256" key="1">
    <source>
        <dbReference type="SAM" id="MobiDB-lite"/>
    </source>
</evidence>
<dbReference type="PROSITE" id="PS51318">
    <property type="entry name" value="TAT"/>
    <property type="match status" value="1"/>
</dbReference>
<gene>
    <name evidence="4" type="ordered locus">Nmag_2602</name>
    <name evidence="5" type="ORF">C500_07378</name>
</gene>
<feature type="compositionally biased region" description="Low complexity" evidence="1">
    <location>
        <begin position="656"/>
        <end position="671"/>
    </location>
</feature>
<evidence type="ECO:0000313" key="4">
    <source>
        <dbReference type="EMBL" id="ADD06161.1"/>
    </source>
</evidence>
<feature type="transmembrane region" description="Helical" evidence="2">
    <location>
        <begin position="681"/>
        <end position="703"/>
    </location>
</feature>
<feature type="region of interest" description="Disordered" evidence="1">
    <location>
        <begin position="573"/>
        <end position="672"/>
    </location>
</feature>
<dbReference type="OrthoDB" id="111095at2157"/>
<feature type="domain" description="Beta-lactamase-related" evidence="3">
    <location>
        <begin position="83"/>
        <end position="409"/>
    </location>
</feature>
<dbReference type="Proteomes" id="UP000001879">
    <property type="component" value="Chromosome"/>
</dbReference>
<evidence type="ECO:0000313" key="5">
    <source>
        <dbReference type="EMBL" id="ELY30840.1"/>
    </source>
</evidence>
<protein>
    <submittedName>
        <fullName evidence="4 5">Beta-lactamase</fullName>
    </submittedName>
</protein>
<feature type="compositionally biased region" description="Low complexity" evidence="1">
    <location>
        <begin position="625"/>
        <end position="637"/>
    </location>
</feature>
<proteinExistence type="predicted"/>
<dbReference type="KEGG" id="nmg:Nmag_2602"/>
<dbReference type="SUPFAM" id="SSF56601">
    <property type="entry name" value="beta-lactamase/transpeptidase-like"/>
    <property type="match status" value="1"/>
</dbReference>
<keyword evidence="2" id="KW-0472">Membrane</keyword>
<evidence type="ECO:0000313" key="6">
    <source>
        <dbReference type="Proteomes" id="UP000001879"/>
    </source>
</evidence>
<reference evidence="5 7" key="3">
    <citation type="journal article" date="2014" name="PLoS Genet.">
        <title>Phylogenetically driven sequencing of extremely halophilic archaea reveals strategies for static and dynamic osmo-response.</title>
        <authorList>
            <person name="Becker E.A."/>
            <person name="Seitzer P.M."/>
            <person name="Tritt A."/>
            <person name="Larsen D."/>
            <person name="Krusor M."/>
            <person name="Yao A.I."/>
            <person name="Wu D."/>
            <person name="Madern D."/>
            <person name="Eisen J.A."/>
            <person name="Darling A.E."/>
            <person name="Facciotti M.T."/>
        </authorList>
    </citation>
    <scope>NUCLEOTIDE SEQUENCE [LARGE SCALE GENOMIC DNA]</scope>
    <source>
        <strain evidence="7">ATCC 43099 / DSM 3394 / CCM 3739 / CIP 104546 / IAM 13178 / JCM 8861 / NBRC 102185 / NCIMB 2190 / MS3</strain>
        <strain evidence="5">MS-3</strain>
    </source>
</reference>
<reference evidence="4" key="4">
    <citation type="submission" date="2016-09" db="EMBL/GenBank/DDBJ databases">
        <authorList>
            <person name="Pfeiffer F."/>
        </authorList>
    </citation>
    <scope>NUCLEOTIDE SEQUENCE</scope>
    <source>
        <strain evidence="4">ATCC 43099</strain>
    </source>
</reference>